<feature type="transmembrane region" description="Helical" evidence="10">
    <location>
        <begin position="127"/>
        <end position="145"/>
    </location>
</feature>
<comment type="caution">
    <text evidence="12">The sequence shown here is derived from an EMBL/GenBank/DDBJ whole genome shotgun (WGS) entry which is preliminary data.</text>
</comment>
<dbReference type="EMBL" id="JACHMH010000001">
    <property type="protein sequence ID" value="MBB4675792.1"/>
    <property type="molecule type" value="Genomic_DNA"/>
</dbReference>
<keyword evidence="10" id="KW-0812">Transmembrane</keyword>
<keyword evidence="5" id="KW-0547">Nucleotide-binding</keyword>
<dbReference type="Proteomes" id="UP000533598">
    <property type="component" value="Unassembled WGS sequence"/>
</dbReference>
<evidence type="ECO:0000256" key="10">
    <source>
        <dbReference type="SAM" id="Phobius"/>
    </source>
</evidence>
<keyword evidence="7" id="KW-0067">ATP-binding</keyword>
<dbReference type="AlphaFoldDB" id="A0A7W7C759"/>
<dbReference type="InterPro" id="IPR003594">
    <property type="entry name" value="HATPase_dom"/>
</dbReference>
<comment type="catalytic activity">
    <reaction evidence="1">
        <text>ATP + protein L-histidine = ADP + protein N-phospho-L-histidine.</text>
        <dbReference type="EC" id="2.7.13.3"/>
    </reaction>
</comment>
<keyword evidence="6 12" id="KW-0418">Kinase</keyword>
<feature type="transmembrane region" description="Helical" evidence="10">
    <location>
        <begin position="104"/>
        <end position="121"/>
    </location>
</feature>
<dbReference type="PANTHER" id="PTHR24421:SF10">
    <property type="entry name" value="NITRATE_NITRITE SENSOR PROTEIN NARQ"/>
    <property type="match status" value="1"/>
</dbReference>
<dbReference type="InterPro" id="IPR036890">
    <property type="entry name" value="HATPase_C_sf"/>
</dbReference>
<proteinExistence type="predicted"/>
<feature type="transmembrane region" description="Helical" evidence="10">
    <location>
        <begin position="71"/>
        <end position="92"/>
    </location>
</feature>
<protein>
    <recommendedName>
        <fullName evidence="2">histidine kinase</fullName>
        <ecNumber evidence="2">2.7.13.3</ecNumber>
    </recommendedName>
</protein>
<sequence>MPPPTPRRHLVLLDVLAGLLLAAANFGVAGNLWLAKANQVPTMLLATAAALLAGTAVALRRRWPLPCLGIAVAIALTGLLWDPFVTVALVLYVGSTRWSRRDSLRVLALCLVAAGLGALWLPLGWVFGPVAAGLCVLAWLAGDAVRQRRRQAGLLAAQQARQIRLDERLRIARELHDVVAHGMGLIAVKAAVANFVAETRPEETRDALRVIEATSKEALAQTRRLLGVLRAEDPDPPDLDELFEQAGGAGVRIEAAVPMAELPEAVRPAVLRIVQEAVTNVIRHAAPADCRVSVINTGEAVTIEVTDNGPGGEPRPGGHGLTGMRERVALHEGEFSAGPGPDGGFRVHATLPHRRHP</sequence>
<dbReference type="EC" id="2.7.13.3" evidence="2"/>
<feature type="region of interest" description="Disordered" evidence="9">
    <location>
        <begin position="333"/>
        <end position="357"/>
    </location>
</feature>
<dbReference type="SMART" id="SM00387">
    <property type="entry name" value="HATPase_c"/>
    <property type="match status" value="1"/>
</dbReference>
<feature type="transmembrane region" description="Helical" evidence="10">
    <location>
        <begin position="42"/>
        <end position="59"/>
    </location>
</feature>
<dbReference type="Pfam" id="PF07730">
    <property type="entry name" value="HisKA_3"/>
    <property type="match status" value="1"/>
</dbReference>
<evidence type="ECO:0000313" key="12">
    <source>
        <dbReference type="EMBL" id="MBB4675792.1"/>
    </source>
</evidence>
<dbReference type="CDD" id="cd16917">
    <property type="entry name" value="HATPase_UhpB-NarQ-NarX-like"/>
    <property type="match status" value="1"/>
</dbReference>
<dbReference type="GO" id="GO:0016020">
    <property type="term" value="C:membrane"/>
    <property type="evidence" value="ECO:0007669"/>
    <property type="project" value="InterPro"/>
</dbReference>
<feature type="transmembrane region" description="Helical" evidence="10">
    <location>
        <begin position="12"/>
        <end position="35"/>
    </location>
</feature>
<dbReference type="Gene3D" id="1.20.5.1930">
    <property type="match status" value="1"/>
</dbReference>
<keyword evidence="10" id="KW-0472">Membrane</keyword>
<accession>A0A7W7C759</accession>
<dbReference type="GO" id="GO:0046983">
    <property type="term" value="F:protein dimerization activity"/>
    <property type="evidence" value="ECO:0007669"/>
    <property type="project" value="InterPro"/>
</dbReference>
<keyword evidence="10" id="KW-1133">Transmembrane helix</keyword>
<gene>
    <name evidence="12" type="ORF">HNR67_001910</name>
</gene>
<dbReference type="InterPro" id="IPR050482">
    <property type="entry name" value="Sensor_HK_TwoCompSys"/>
</dbReference>
<dbReference type="Pfam" id="PF02518">
    <property type="entry name" value="HATPase_c"/>
    <property type="match status" value="1"/>
</dbReference>
<organism evidence="12 13">
    <name type="scientific">Crossiella cryophila</name>
    <dbReference type="NCBI Taxonomy" id="43355"/>
    <lineage>
        <taxon>Bacteria</taxon>
        <taxon>Bacillati</taxon>
        <taxon>Actinomycetota</taxon>
        <taxon>Actinomycetes</taxon>
        <taxon>Pseudonocardiales</taxon>
        <taxon>Pseudonocardiaceae</taxon>
        <taxon>Crossiella</taxon>
    </lineage>
</organism>
<dbReference type="SUPFAM" id="SSF55874">
    <property type="entry name" value="ATPase domain of HSP90 chaperone/DNA topoisomerase II/histidine kinase"/>
    <property type="match status" value="1"/>
</dbReference>
<evidence type="ECO:0000256" key="6">
    <source>
        <dbReference type="ARBA" id="ARBA00022777"/>
    </source>
</evidence>
<feature type="domain" description="Histidine kinase/HSP90-like ATPase" evidence="11">
    <location>
        <begin position="265"/>
        <end position="355"/>
    </location>
</feature>
<name>A0A7W7C759_9PSEU</name>
<evidence type="ECO:0000256" key="5">
    <source>
        <dbReference type="ARBA" id="ARBA00022741"/>
    </source>
</evidence>
<evidence type="ECO:0000256" key="9">
    <source>
        <dbReference type="SAM" id="MobiDB-lite"/>
    </source>
</evidence>
<evidence type="ECO:0000256" key="7">
    <source>
        <dbReference type="ARBA" id="ARBA00022840"/>
    </source>
</evidence>
<reference evidence="12 13" key="1">
    <citation type="submission" date="2020-08" db="EMBL/GenBank/DDBJ databases">
        <title>Sequencing the genomes of 1000 actinobacteria strains.</title>
        <authorList>
            <person name="Klenk H.-P."/>
        </authorList>
    </citation>
    <scope>NUCLEOTIDE SEQUENCE [LARGE SCALE GENOMIC DNA]</scope>
    <source>
        <strain evidence="12 13">DSM 44230</strain>
    </source>
</reference>
<dbReference type="GO" id="GO:0000155">
    <property type="term" value="F:phosphorelay sensor kinase activity"/>
    <property type="evidence" value="ECO:0007669"/>
    <property type="project" value="InterPro"/>
</dbReference>
<evidence type="ECO:0000256" key="2">
    <source>
        <dbReference type="ARBA" id="ARBA00012438"/>
    </source>
</evidence>
<evidence type="ECO:0000256" key="4">
    <source>
        <dbReference type="ARBA" id="ARBA00022679"/>
    </source>
</evidence>
<dbReference type="InterPro" id="IPR011712">
    <property type="entry name" value="Sig_transdc_His_kin_sub3_dim/P"/>
</dbReference>
<evidence type="ECO:0000256" key="8">
    <source>
        <dbReference type="ARBA" id="ARBA00023012"/>
    </source>
</evidence>
<dbReference type="RefSeq" id="WP_246492484.1">
    <property type="nucleotide sequence ID" value="NZ_BAAAUI010000022.1"/>
</dbReference>
<keyword evidence="8" id="KW-0902">Two-component regulatory system</keyword>
<evidence type="ECO:0000256" key="3">
    <source>
        <dbReference type="ARBA" id="ARBA00022553"/>
    </source>
</evidence>
<keyword evidence="3" id="KW-0597">Phosphoprotein</keyword>
<dbReference type="GO" id="GO:0005524">
    <property type="term" value="F:ATP binding"/>
    <property type="evidence" value="ECO:0007669"/>
    <property type="project" value="UniProtKB-KW"/>
</dbReference>
<evidence type="ECO:0000256" key="1">
    <source>
        <dbReference type="ARBA" id="ARBA00000085"/>
    </source>
</evidence>
<keyword evidence="13" id="KW-1185">Reference proteome</keyword>
<evidence type="ECO:0000259" key="11">
    <source>
        <dbReference type="SMART" id="SM00387"/>
    </source>
</evidence>
<dbReference type="PANTHER" id="PTHR24421">
    <property type="entry name" value="NITRATE/NITRITE SENSOR PROTEIN NARX-RELATED"/>
    <property type="match status" value="1"/>
</dbReference>
<dbReference type="Gene3D" id="3.30.565.10">
    <property type="entry name" value="Histidine kinase-like ATPase, C-terminal domain"/>
    <property type="match status" value="1"/>
</dbReference>
<keyword evidence="4" id="KW-0808">Transferase</keyword>
<evidence type="ECO:0000313" key="13">
    <source>
        <dbReference type="Proteomes" id="UP000533598"/>
    </source>
</evidence>